<name>A0A167M488_9HYPO</name>
<comment type="caution">
    <text evidence="2">The sequence shown here is derived from an EMBL/GenBank/DDBJ whole genome shotgun (WGS) entry which is preliminary data.</text>
</comment>
<sequence>MAQRTNLSDIGDSPFCWTTLKWMQSNAGPRTRNAILSFFLHPLVRSYRVRSILGRRSHDRIFDELETFRLTRLQKSPARSLLIPRRAKQHFKGIALCQQKMSASAGGNMPLVETQKEGHNVHKTTPLAWYHKKLADNSLGPAHLAVLTTFPLPEIENDDFYLHLDFLIALAESIDAVFLGTLDPDMHSAADRFASWYGKTHRPKDMPAPAFRGLNRALPLKQGCKPLGAHAISQLCTRREMNIFIQISHDEEKAIYAHQPSQTIRWELLLHHLRERGVKKDIAQIRSIYNHLSRRPASGFISYKLSKWRFNWGKVHLLKEFLDSNGVVKEPKDENDLYFHIPSLEDGCQSSWDIQEMLRRSGFIQRGGPEFMPSFLTRYLPSLLHRDVWAGITANPPERLHVIGGKLSTFLLKRITRVCMHHARRILFRQGVCALYPVSKNEASPRIRSRVFLELWYCVQAQLLADGVPRERLNDLGPLQLAMEYHRRSSTFWDSCHLEDLPPWQYDPVRDGYAVMCDDHPETESSELSRHIRVCDRDNGQSAGGLRIMSAEPEGQFKWPSDDARYKALSSTYPEGLGRQIKATYAPGEDMEVVLARVGPSQLAQHQPSTLRVLLSIMRNHHRITFDNGPDDADDGQFWSTLFIGALDDKWQVQDERVLCYRFGWLLEYIRTGALPAQAIFAQNVLREVLEGTVLTCQTHPYNYEVDVPTSRYLNPDLSQTWTKQFLTDHSDRVKLDASLKGCPGGLSYPAFCDRYGILIPQLWEEAALRFVLPTDSAPPVGLPTGCDGPVAQVHPPAFVAAPHATQETDEDLIPDNTAGHARDSSELALLHGDVSRFASTEPPGSEPALQSATARPSFQRKTRKGYSTHPRIWTAERRGFLEILVSTADDWADGFEKFKAKFGTEHSAKAPAYQARRQGLDIYRISRSLAWTSEQDEYLTLQLQNMPNKRIDAITECVDQLNERFDTRRTFIAVHTRASDLGLLARQNPWTAKELEFLEELRTSGLRRKAVCDKFWDRFGTARSQGKLDSKWYQLVKNGEQKSTLSQSLPKDGNATQGFTWTPEEDKFIRAWEGAKVEALADAFGAEFPGRRSRLAVQRRWETRHQRDAETTARVVSLWTPAEDEFIRNWPGTVFSVFADAFHEKFPGQRTTEALRSRRGVLRKHHSASTVKRCDTNWTADEDAMIKAWPESEESAFFNAFNARFPQRRTPNALKIRWKSVRGLQKKGDSERWQHHWSVEEDEFILKWPDENLRACEVAFQQKFPCQRSKIAVRRRWDSLRAKKMEKGDTARKAGSQWPPEEDELIRNWPDNQRSKCVAAFQKQFPNLRTNSAVKNRWFTLRNEKKPQGDGCDDGE</sequence>
<protein>
    <submittedName>
        <fullName evidence="2">Homeodomain-like protein</fullName>
    </submittedName>
</protein>
<accession>A0A167M488</accession>
<dbReference type="Proteomes" id="UP000076874">
    <property type="component" value="Unassembled WGS sequence"/>
</dbReference>
<dbReference type="EMBL" id="AZHD01000026">
    <property type="protein sequence ID" value="OAA53903.1"/>
    <property type="molecule type" value="Genomic_DNA"/>
</dbReference>
<organism evidence="2 3">
    <name type="scientific">Niveomyces insectorum RCEF 264</name>
    <dbReference type="NCBI Taxonomy" id="1081102"/>
    <lineage>
        <taxon>Eukaryota</taxon>
        <taxon>Fungi</taxon>
        <taxon>Dikarya</taxon>
        <taxon>Ascomycota</taxon>
        <taxon>Pezizomycotina</taxon>
        <taxon>Sordariomycetes</taxon>
        <taxon>Hypocreomycetidae</taxon>
        <taxon>Hypocreales</taxon>
        <taxon>Cordycipitaceae</taxon>
        <taxon>Niveomyces</taxon>
    </lineage>
</organism>
<gene>
    <name evidence="2" type="ORF">SPI_09110</name>
</gene>
<dbReference type="OrthoDB" id="4619081at2759"/>
<dbReference type="GO" id="GO:0003677">
    <property type="term" value="F:DNA binding"/>
    <property type="evidence" value="ECO:0007669"/>
    <property type="project" value="UniProtKB-KW"/>
</dbReference>
<evidence type="ECO:0000256" key="1">
    <source>
        <dbReference type="SAM" id="MobiDB-lite"/>
    </source>
</evidence>
<keyword evidence="2" id="KW-0238">DNA-binding</keyword>
<evidence type="ECO:0000313" key="3">
    <source>
        <dbReference type="Proteomes" id="UP000076874"/>
    </source>
</evidence>
<keyword evidence="2" id="KW-0371">Homeobox</keyword>
<keyword evidence="3" id="KW-1185">Reference proteome</keyword>
<evidence type="ECO:0000313" key="2">
    <source>
        <dbReference type="EMBL" id="OAA53903.1"/>
    </source>
</evidence>
<reference evidence="2 3" key="1">
    <citation type="journal article" date="2016" name="Genome Biol. Evol.">
        <title>Divergent and convergent evolution of fungal pathogenicity.</title>
        <authorList>
            <person name="Shang Y."/>
            <person name="Xiao G."/>
            <person name="Zheng P."/>
            <person name="Cen K."/>
            <person name="Zhan S."/>
            <person name="Wang C."/>
        </authorList>
    </citation>
    <scope>NUCLEOTIDE SEQUENCE [LARGE SCALE GENOMIC DNA]</scope>
    <source>
        <strain evidence="2 3">RCEF 264</strain>
    </source>
</reference>
<feature type="region of interest" description="Disordered" evidence="1">
    <location>
        <begin position="839"/>
        <end position="866"/>
    </location>
</feature>
<proteinExistence type="predicted"/>